<gene>
    <name evidence="2" type="ORF">SAMN04487894_107151</name>
</gene>
<sequence length="121" mass="13737">MVFCCRFSGLGWTFILNLRILIKCLGYILIFWVLFSSMLPCSVLDGCEDEHTMEQSSRPEKHNDCSNCSPFSICSVYHGCVINPANIGLTVPGTYIVQAYPDFYIGTRSDYHARLFQPPRV</sequence>
<name>A0A1G6TC55_NIADE</name>
<dbReference type="AlphaFoldDB" id="A0A1G6TC55"/>
<keyword evidence="1" id="KW-0472">Membrane</keyword>
<keyword evidence="3" id="KW-1185">Reference proteome</keyword>
<evidence type="ECO:0000256" key="1">
    <source>
        <dbReference type="SAM" id="Phobius"/>
    </source>
</evidence>
<dbReference type="Proteomes" id="UP000198757">
    <property type="component" value="Unassembled WGS sequence"/>
</dbReference>
<reference evidence="3" key="1">
    <citation type="submission" date="2016-10" db="EMBL/GenBank/DDBJ databases">
        <authorList>
            <person name="Varghese N."/>
            <person name="Submissions S."/>
        </authorList>
    </citation>
    <scope>NUCLEOTIDE SEQUENCE [LARGE SCALE GENOMIC DNA]</scope>
    <source>
        <strain evidence="3">DSM 25811 / CCM 8410 / LMG 26954 / E90</strain>
    </source>
</reference>
<keyword evidence="1" id="KW-0812">Transmembrane</keyword>
<evidence type="ECO:0000313" key="2">
    <source>
        <dbReference type="EMBL" id="SDD26037.1"/>
    </source>
</evidence>
<dbReference type="EMBL" id="FMZO01000007">
    <property type="protein sequence ID" value="SDD26037.1"/>
    <property type="molecule type" value="Genomic_DNA"/>
</dbReference>
<accession>A0A1G6TC55</accession>
<keyword evidence="1" id="KW-1133">Transmembrane helix</keyword>
<organism evidence="2 3">
    <name type="scientific">Niabella drilacis (strain DSM 25811 / CCM 8410 / CCUG 62505 / LMG 26954 / E90)</name>
    <dbReference type="NCBI Taxonomy" id="1285928"/>
    <lineage>
        <taxon>Bacteria</taxon>
        <taxon>Pseudomonadati</taxon>
        <taxon>Bacteroidota</taxon>
        <taxon>Chitinophagia</taxon>
        <taxon>Chitinophagales</taxon>
        <taxon>Chitinophagaceae</taxon>
        <taxon>Niabella</taxon>
    </lineage>
</organism>
<proteinExistence type="predicted"/>
<evidence type="ECO:0000313" key="3">
    <source>
        <dbReference type="Proteomes" id="UP000198757"/>
    </source>
</evidence>
<feature type="transmembrane region" description="Helical" evidence="1">
    <location>
        <begin position="12"/>
        <end position="35"/>
    </location>
</feature>
<protein>
    <submittedName>
        <fullName evidence="2">Uncharacterized protein</fullName>
    </submittedName>
</protein>
<dbReference type="STRING" id="1285928.SAMN04487894_107151"/>